<evidence type="ECO:0000313" key="2">
    <source>
        <dbReference type="Proteomes" id="UP000183104"/>
    </source>
</evidence>
<organism evidence="1 2">
    <name type="scientific">Thiohalorhabdus denitrificans</name>
    <dbReference type="NCBI Taxonomy" id="381306"/>
    <lineage>
        <taxon>Bacteria</taxon>
        <taxon>Pseudomonadati</taxon>
        <taxon>Pseudomonadota</taxon>
        <taxon>Gammaproteobacteria</taxon>
        <taxon>Thiohalorhabdales</taxon>
        <taxon>Thiohalorhabdaceae</taxon>
        <taxon>Thiohalorhabdus</taxon>
    </lineage>
</organism>
<proteinExistence type="predicted"/>
<dbReference type="STRING" id="381306.AN478_12950"/>
<dbReference type="EMBL" id="FMUN01000001">
    <property type="protein sequence ID" value="SCX75722.1"/>
    <property type="molecule type" value="Genomic_DNA"/>
</dbReference>
<dbReference type="RefSeq" id="WP_054967020.1">
    <property type="nucleotide sequence ID" value="NZ_FMUN01000001.1"/>
</dbReference>
<dbReference type="OrthoDB" id="5295432at2"/>
<gene>
    <name evidence="1" type="ORF">SAMN05661077_0262</name>
</gene>
<evidence type="ECO:0000313" key="1">
    <source>
        <dbReference type="EMBL" id="SCX75722.1"/>
    </source>
</evidence>
<dbReference type="Proteomes" id="UP000183104">
    <property type="component" value="Unassembled WGS sequence"/>
</dbReference>
<reference evidence="2" key="1">
    <citation type="submission" date="2016-10" db="EMBL/GenBank/DDBJ databases">
        <authorList>
            <person name="Varghese N."/>
        </authorList>
    </citation>
    <scope>NUCLEOTIDE SEQUENCE [LARGE SCALE GENOMIC DNA]</scope>
    <source>
        <strain evidence="2">HL 19</strain>
    </source>
</reference>
<keyword evidence="2" id="KW-1185">Reference proteome</keyword>
<accession>A0A0P9CR76</accession>
<protein>
    <submittedName>
        <fullName evidence="1">Uncharacterized protein</fullName>
    </submittedName>
</protein>
<dbReference type="AlphaFoldDB" id="A0A0P9CR76"/>
<name>A0A0P9CR76_9GAMM</name>
<sequence length="184" mass="19863">MASLPERDEQIVHAHAGLIHRVVLASHDRGQVPDLEEVLDQAENNGWVQLVVAVRRILAGARGEDLMHGLDDEDRVVVDAILRGIQDPSTLPDPQAGADPAMAASGLASIIHAAGTGQSEALQWAAQMAEQMYQAGGDMTRLSAIIRPMINGERDRGRLTRGMGEQGRQLVDGILEELAKLEEQ</sequence>